<accession>A0AAV2SEF1</accession>
<feature type="compositionally biased region" description="Basic residues" evidence="1">
    <location>
        <begin position="43"/>
        <end position="53"/>
    </location>
</feature>
<feature type="region of interest" description="Disordered" evidence="1">
    <location>
        <begin position="37"/>
        <end position="92"/>
    </location>
</feature>
<evidence type="ECO:0000313" key="3">
    <source>
        <dbReference type="EMBL" id="CAL4183696.1"/>
    </source>
</evidence>
<proteinExistence type="predicted"/>
<organism evidence="3 4">
    <name type="scientific">Meganyctiphanes norvegica</name>
    <name type="common">Northern krill</name>
    <name type="synonym">Thysanopoda norvegica</name>
    <dbReference type="NCBI Taxonomy" id="48144"/>
    <lineage>
        <taxon>Eukaryota</taxon>
        <taxon>Metazoa</taxon>
        <taxon>Ecdysozoa</taxon>
        <taxon>Arthropoda</taxon>
        <taxon>Crustacea</taxon>
        <taxon>Multicrustacea</taxon>
        <taxon>Malacostraca</taxon>
        <taxon>Eumalacostraca</taxon>
        <taxon>Eucarida</taxon>
        <taxon>Euphausiacea</taxon>
        <taxon>Euphausiidae</taxon>
        <taxon>Meganyctiphanes</taxon>
    </lineage>
</organism>
<keyword evidence="2" id="KW-0732">Signal</keyword>
<dbReference type="Proteomes" id="UP001497623">
    <property type="component" value="Unassembled WGS sequence"/>
</dbReference>
<comment type="caution">
    <text evidence="3">The sequence shown here is derived from an EMBL/GenBank/DDBJ whole genome shotgun (WGS) entry which is preliminary data.</text>
</comment>
<evidence type="ECO:0000313" key="4">
    <source>
        <dbReference type="Proteomes" id="UP001497623"/>
    </source>
</evidence>
<gene>
    <name evidence="3" type="ORF">MNOR_LOCUS35722</name>
</gene>
<evidence type="ECO:0000256" key="1">
    <source>
        <dbReference type="SAM" id="MobiDB-lite"/>
    </source>
</evidence>
<sequence>IVIFYILSLKMSGPRVKTVLMLVLVVGLILHAEAHPMEENGRMKRQVGRRRPFGRPPPGRPFERPPPGRPPFGRPPPFGGPPFGGPPFGGIGGVIGALTG</sequence>
<feature type="chain" id="PRO_5043461158" evidence="2">
    <location>
        <begin position="35"/>
        <end position="100"/>
    </location>
</feature>
<dbReference type="AlphaFoldDB" id="A0AAV2SEF1"/>
<feature type="non-terminal residue" evidence="3">
    <location>
        <position position="1"/>
    </location>
</feature>
<feature type="signal peptide" evidence="2">
    <location>
        <begin position="1"/>
        <end position="34"/>
    </location>
</feature>
<protein>
    <submittedName>
        <fullName evidence="3">Uncharacterized protein</fullName>
    </submittedName>
</protein>
<reference evidence="3 4" key="1">
    <citation type="submission" date="2024-05" db="EMBL/GenBank/DDBJ databases">
        <authorList>
            <person name="Wallberg A."/>
        </authorList>
    </citation>
    <scope>NUCLEOTIDE SEQUENCE [LARGE SCALE GENOMIC DNA]</scope>
</reference>
<evidence type="ECO:0000256" key="2">
    <source>
        <dbReference type="SAM" id="SignalP"/>
    </source>
</evidence>
<dbReference type="EMBL" id="CAXKWB010060954">
    <property type="protein sequence ID" value="CAL4183696.1"/>
    <property type="molecule type" value="Genomic_DNA"/>
</dbReference>
<keyword evidence="4" id="KW-1185">Reference proteome</keyword>
<feature type="compositionally biased region" description="Pro residues" evidence="1">
    <location>
        <begin position="54"/>
        <end position="85"/>
    </location>
</feature>
<name>A0AAV2SEF1_MEGNR</name>